<dbReference type="Pfam" id="PF01019">
    <property type="entry name" value="G_glu_transpept"/>
    <property type="match status" value="1"/>
</dbReference>
<dbReference type="PANTHER" id="PTHR43199:SF1">
    <property type="entry name" value="GLUTATHIONE HYDROLASE PROENZYME"/>
    <property type="match status" value="1"/>
</dbReference>
<dbReference type="Gene3D" id="1.10.246.130">
    <property type="match status" value="1"/>
</dbReference>
<protein>
    <submittedName>
        <fullName evidence="6">Gamma-glutamyltransferase family protein</fullName>
    </submittedName>
</protein>
<accession>A0ABU9C544</accession>
<proteinExistence type="inferred from homology"/>
<sequence length="648" mass="67460">MRKPLQAAIARSLHGSSRPGGVRSKPFVAVALLASLVLSTAVGGCAFSPDGGATAQPATLSPAEAHTDSRTAVAPEAASGFQARKLSHHTRFAVAAANPLAAEAGARMLREGGSALDAVVAVQAVLGLVEPQSSGIGGGAFLLHWAGSDVVAWDGRETAPAAASPRQFLQPNGRPMSLAQAVPGGLSVGVPGVLAMLQAAHREHGVLPWARLFVPAIELAEQGFAVSPRLHALLVDVTGLQADKQARDLFFRPMGNGNWRPLAVGERLRNPAYAAVLRRVAQEGAAAFYTGPVARDVVQRVRTDPRQPGALSEADLSAYQPRRRQALCNEVAQWRVCGMPPPSSGHLAVMQLGGLLGALQGTDWPRGAAPLPDEELALHHYLEASRLAFADRAMHVGDPDFVVPPAGGWLSLLDPSYLQQRARLIGPRSMGTAKAGQPSGVPLAWGQGSEQPEHGTSHISIVDEQGRALAMTTTIEAGFGARLMSDGGTGLPGGFLLNNQLTDFNFEPADAQGRPVANRLEPGKRPRSSMSPTLVFDRASGALRMSLGSPGGAAIIHFTAKTLLAMTSGGLDPQAAIDLPNVGSFNGPVSVLEQGRFSPEVIAALKARGHVVVLDELTSGIQALQADTRQGGWLGGADPRREGTVVGD</sequence>
<dbReference type="EMBL" id="JBBUTI010000007">
    <property type="protein sequence ID" value="MEK8046958.1"/>
    <property type="molecule type" value="Genomic_DNA"/>
</dbReference>
<evidence type="ECO:0000256" key="2">
    <source>
        <dbReference type="ARBA" id="ARBA00022679"/>
    </source>
</evidence>
<dbReference type="SUPFAM" id="SSF56235">
    <property type="entry name" value="N-terminal nucleophile aminohydrolases (Ntn hydrolases)"/>
    <property type="match status" value="1"/>
</dbReference>
<dbReference type="InterPro" id="IPR043138">
    <property type="entry name" value="GGT_lsub"/>
</dbReference>
<dbReference type="Proteomes" id="UP001379945">
    <property type="component" value="Unassembled WGS sequence"/>
</dbReference>
<evidence type="ECO:0000256" key="5">
    <source>
        <dbReference type="SAM" id="MobiDB-lite"/>
    </source>
</evidence>
<keyword evidence="2" id="KW-0808">Transferase</keyword>
<evidence type="ECO:0000313" key="7">
    <source>
        <dbReference type="Proteomes" id="UP001379945"/>
    </source>
</evidence>
<evidence type="ECO:0000256" key="1">
    <source>
        <dbReference type="ARBA" id="ARBA00009381"/>
    </source>
</evidence>
<keyword evidence="3" id="KW-0378">Hydrolase</keyword>
<dbReference type="PRINTS" id="PR01210">
    <property type="entry name" value="GGTRANSPTASE"/>
</dbReference>
<organism evidence="6 7">
    <name type="scientific">Ideonella margarita</name>
    <dbReference type="NCBI Taxonomy" id="2984191"/>
    <lineage>
        <taxon>Bacteria</taxon>
        <taxon>Pseudomonadati</taxon>
        <taxon>Pseudomonadota</taxon>
        <taxon>Betaproteobacteria</taxon>
        <taxon>Burkholderiales</taxon>
        <taxon>Sphaerotilaceae</taxon>
        <taxon>Ideonella</taxon>
    </lineage>
</organism>
<dbReference type="Gene3D" id="3.60.20.40">
    <property type="match status" value="1"/>
</dbReference>
<dbReference type="InterPro" id="IPR051792">
    <property type="entry name" value="GGT_bact"/>
</dbReference>
<name>A0ABU9C544_9BURK</name>
<reference evidence="6 7" key="1">
    <citation type="submission" date="2024-04" db="EMBL/GenBank/DDBJ databases">
        <title>Novel species of the genus Ideonella isolated from streams.</title>
        <authorList>
            <person name="Lu H."/>
        </authorList>
    </citation>
    <scope>NUCLEOTIDE SEQUENCE [LARGE SCALE GENOMIC DNA]</scope>
    <source>
        <strain evidence="6 7">LYT19W</strain>
    </source>
</reference>
<evidence type="ECO:0000256" key="4">
    <source>
        <dbReference type="ARBA" id="ARBA00023145"/>
    </source>
</evidence>
<evidence type="ECO:0000313" key="6">
    <source>
        <dbReference type="EMBL" id="MEK8046958.1"/>
    </source>
</evidence>
<comment type="caution">
    <text evidence="6">The sequence shown here is derived from an EMBL/GenBank/DDBJ whole genome shotgun (WGS) entry which is preliminary data.</text>
</comment>
<dbReference type="InterPro" id="IPR043137">
    <property type="entry name" value="GGT_ssub_C"/>
</dbReference>
<evidence type="ECO:0000256" key="3">
    <source>
        <dbReference type="ARBA" id="ARBA00022801"/>
    </source>
</evidence>
<keyword evidence="4" id="KW-0865">Zymogen</keyword>
<comment type="similarity">
    <text evidence="1">Belongs to the gamma-glutamyltransferase family.</text>
</comment>
<gene>
    <name evidence="6" type="ORF">AACH00_11395</name>
</gene>
<dbReference type="RefSeq" id="WP_341399259.1">
    <property type="nucleotide sequence ID" value="NZ_JBBUTI010000007.1"/>
</dbReference>
<dbReference type="InterPro" id="IPR029055">
    <property type="entry name" value="Ntn_hydrolases_N"/>
</dbReference>
<feature type="region of interest" description="Disordered" evidence="5">
    <location>
        <begin position="507"/>
        <end position="532"/>
    </location>
</feature>
<keyword evidence="7" id="KW-1185">Reference proteome</keyword>
<dbReference type="PANTHER" id="PTHR43199">
    <property type="entry name" value="GLUTATHIONE HYDROLASE"/>
    <property type="match status" value="1"/>
</dbReference>